<dbReference type="PRINTS" id="PR00081">
    <property type="entry name" value="GDHRDH"/>
</dbReference>
<evidence type="ECO:0000256" key="2">
    <source>
        <dbReference type="ARBA" id="ARBA00023002"/>
    </source>
</evidence>
<dbReference type="InterPro" id="IPR002347">
    <property type="entry name" value="SDR_fam"/>
</dbReference>
<dbReference type="InterPro" id="IPR036291">
    <property type="entry name" value="NAD(P)-bd_dom_sf"/>
</dbReference>
<dbReference type="Pfam" id="PF00106">
    <property type="entry name" value="adh_short"/>
    <property type="match status" value="1"/>
</dbReference>
<name>A0A1V9Z0P9_9STRA</name>
<dbReference type="Gene3D" id="3.40.50.720">
    <property type="entry name" value="NAD(P)-binding Rossmann-like Domain"/>
    <property type="match status" value="1"/>
</dbReference>
<keyword evidence="5" id="KW-1185">Reference proteome</keyword>
<dbReference type="InterPro" id="IPR020904">
    <property type="entry name" value="Sc_DH/Rdtase_CS"/>
</dbReference>
<gene>
    <name evidence="4" type="ORF">THRCLA_22458</name>
</gene>
<dbReference type="PROSITE" id="PS00061">
    <property type="entry name" value="ADH_SHORT"/>
    <property type="match status" value="1"/>
</dbReference>
<evidence type="ECO:0000313" key="4">
    <source>
        <dbReference type="EMBL" id="OQR91502.1"/>
    </source>
</evidence>
<protein>
    <submittedName>
        <fullName evidence="4">Uncharacterized protein</fullName>
    </submittedName>
</protein>
<dbReference type="GO" id="GO:0016614">
    <property type="term" value="F:oxidoreductase activity, acting on CH-OH group of donors"/>
    <property type="evidence" value="ECO:0007669"/>
    <property type="project" value="UniProtKB-ARBA"/>
</dbReference>
<dbReference type="PANTHER" id="PTHR48107:SF7">
    <property type="entry name" value="RE15974P"/>
    <property type="match status" value="1"/>
</dbReference>
<evidence type="ECO:0000313" key="5">
    <source>
        <dbReference type="Proteomes" id="UP000243217"/>
    </source>
</evidence>
<accession>A0A1V9Z0P9</accession>
<dbReference type="STRING" id="74557.A0A1V9Z0P9"/>
<dbReference type="AlphaFoldDB" id="A0A1V9Z0P9"/>
<dbReference type="EMBL" id="JNBS01002415">
    <property type="protein sequence ID" value="OQR91502.1"/>
    <property type="molecule type" value="Genomic_DNA"/>
</dbReference>
<dbReference type="PRINTS" id="PR00080">
    <property type="entry name" value="SDRFAMILY"/>
</dbReference>
<sequence>MTLDGRVAVVTGASRGIGRTIAAKLAQNGASVVINYANNEADAIAAVENMKNTLFCHLNKQFRFVQIRANFLIDDTIAAFVKLAILVLNAGILRNQSLDQIAEDRVKDMSCMKSFDRSINVNVKGHLFLIQLAVPKIKEGGCVIFISSTLTAFSGIMPNYTRYATTKGAIELLSRTLAKDLGHHGITVNTVSPNRRASRLGVPEGIANVVAFIAGPDSAWVNGQNIRANGGYVV</sequence>
<dbReference type="OrthoDB" id="1393670at2759"/>
<organism evidence="4 5">
    <name type="scientific">Thraustotheca clavata</name>
    <dbReference type="NCBI Taxonomy" id="74557"/>
    <lineage>
        <taxon>Eukaryota</taxon>
        <taxon>Sar</taxon>
        <taxon>Stramenopiles</taxon>
        <taxon>Oomycota</taxon>
        <taxon>Saprolegniomycetes</taxon>
        <taxon>Saprolegniales</taxon>
        <taxon>Achlyaceae</taxon>
        <taxon>Thraustotheca</taxon>
    </lineage>
</organism>
<dbReference type="PANTHER" id="PTHR48107">
    <property type="entry name" value="NADPH-DEPENDENT ALDEHYDE REDUCTASE-LIKE PROTEIN, CHLOROPLASTIC-RELATED"/>
    <property type="match status" value="1"/>
</dbReference>
<evidence type="ECO:0000256" key="3">
    <source>
        <dbReference type="RuleBase" id="RU000363"/>
    </source>
</evidence>
<reference evidence="4 5" key="1">
    <citation type="journal article" date="2014" name="Genome Biol. Evol.">
        <title>The secreted proteins of Achlya hypogyna and Thraustotheca clavata identify the ancestral oomycete secretome and reveal gene acquisitions by horizontal gene transfer.</title>
        <authorList>
            <person name="Misner I."/>
            <person name="Blouin N."/>
            <person name="Leonard G."/>
            <person name="Richards T.A."/>
            <person name="Lane C.E."/>
        </authorList>
    </citation>
    <scope>NUCLEOTIDE SEQUENCE [LARGE SCALE GENOMIC DNA]</scope>
    <source>
        <strain evidence="4 5">ATCC 34112</strain>
    </source>
</reference>
<comment type="similarity">
    <text evidence="1 3">Belongs to the short-chain dehydrogenases/reductases (SDR) family.</text>
</comment>
<proteinExistence type="inferred from homology"/>
<dbReference type="Proteomes" id="UP000243217">
    <property type="component" value="Unassembled WGS sequence"/>
</dbReference>
<evidence type="ECO:0000256" key="1">
    <source>
        <dbReference type="ARBA" id="ARBA00006484"/>
    </source>
</evidence>
<keyword evidence="2" id="KW-0560">Oxidoreductase</keyword>
<dbReference type="SUPFAM" id="SSF51735">
    <property type="entry name" value="NAD(P)-binding Rossmann-fold domains"/>
    <property type="match status" value="1"/>
</dbReference>
<comment type="caution">
    <text evidence="4">The sequence shown here is derived from an EMBL/GenBank/DDBJ whole genome shotgun (WGS) entry which is preliminary data.</text>
</comment>